<dbReference type="SUPFAM" id="SSF51445">
    <property type="entry name" value="(Trans)glycosidases"/>
    <property type="match status" value="1"/>
</dbReference>
<keyword evidence="5" id="KW-0146">Chitin degradation</keyword>
<dbReference type="Proteomes" id="UP001610563">
    <property type="component" value="Unassembled WGS sequence"/>
</dbReference>
<keyword evidence="14" id="KW-1185">Reference proteome</keyword>
<dbReference type="InterPro" id="IPR001223">
    <property type="entry name" value="Glyco_hydro18_cat"/>
</dbReference>
<name>A0ABR4FP39_9EURO</name>
<evidence type="ECO:0000256" key="6">
    <source>
        <dbReference type="ARBA" id="ARBA00023026"/>
    </source>
</evidence>
<proteinExistence type="inferred from homology"/>
<evidence type="ECO:0000256" key="9">
    <source>
        <dbReference type="ARBA" id="ARBA00023326"/>
    </source>
</evidence>
<sequence length="464" mass="50908">MATLMRHSSFIIVTSSFGGIPPSCLTSVSSVVPTILRRAPGEEDYTCGPDRECSNKACCGPVTPAETTKVYRYGELYCGDGCQSNCDATAECGRWQSNCNDPKCPSPAGGNVQRMVIGYYELWRANGGDDSACGIMTPEQIPVEYLDQVRISVGGCNFNDPGIFQSVFRRIAGNDANTLILTHNLMAFLFKHGFDGVDIDWEYPGADDWGGVPKDSWGISITVPTSYWYLRWFDIHTLETVVDEFNLMSYDLHGIWDRENPFGHMYMHIHAHTNLTEIYHVLDLFWRNGVHPHSPESCCTIDLANQYGLGGLGGLGIWAVDQDDKFFHALRAVTGKSVTPLPTSTDGWGAFDLDDCYITKCGDSCKAGVMLMTNLNQDDTRRGCEGDDHTARSCTLPLSCSPINGGEMLCCKAHSATDPETHGQCEVGEVTIVMDDYGDSAKRCTNGGRKASMSLFSTQPGFDQ</sequence>
<keyword evidence="4 10" id="KW-0378">Hydrolase</keyword>
<keyword evidence="8 10" id="KW-0326">Glycosidase</keyword>
<dbReference type="InterPro" id="IPR001579">
    <property type="entry name" value="Glyco_hydro_18_chit_AS"/>
</dbReference>
<gene>
    <name evidence="13" type="ORF">BJX66DRAFT_329581</name>
</gene>
<protein>
    <recommendedName>
        <fullName evidence="2">chitinase</fullName>
        <ecNumber evidence="2">3.2.1.14</ecNumber>
    </recommendedName>
</protein>
<dbReference type="InterPro" id="IPR017853">
    <property type="entry name" value="GH"/>
</dbReference>
<keyword evidence="9" id="KW-0624">Polysaccharide degradation</keyword>
<evidence type="ECO:0000256" key="5">
    <source>
        <dbReference type="ARBA" id="ARBA00023024"/>
    </source>
</evidence>
<dbReference type="PROSITE" id="PS01095">
    <property type="entry name" value="GH18_1"/>
    <property type="match status" value="1"/>
</dbReference>
<evidence type="ECO:0000259" key="12">
    <source>
        <dbReference type="SMART" id="SM00636"/>
    </source>
</evidence>
<evidence type="ECO:0000256" key="4">
    <source>
        <dbReference type="ARBA" id="ARBA00022801"/>
    </source>
</evidence>
<evidence type="ECO:0000256" key="3">
    <source>
        <dbReference type="ARBA" id="ARBA00022669"/>
    </source>
</evidence>
<dbReference type="PANTHER" id="PTHR47700">
    <property type="entry name" value="V CHITINASE, PUTATIVE (AFU_ORTHOLOGUE AFUA_6G13720)-RELATED"/>
    <property type="match status" value="1"/>
</dbReference>
<feature type="domain" description="Chitinase II/V-like catalytic" evidence="12">
    <location>
        <begin position="114"/>
        <end position="323"/>
    </location>
</feature>
<evidence type="ECO:0000256" key="2">
    <source>
        <dbReference type="ARBA" id="ARBA00012729"/>
    </source>
</evidence>
<evidence type="ECO:0000256" key="10">
    <source>
        <dbReference type="RuleBase" id="RU000489"/>
    </source>
</evidence>
<reference evidence="13 14" key="1">
    <citation type="submission" date="2024-07" db="EMBL/GenBank/DDBJ databases">
        <title>Section-level genome sequencing and comparative genomics of Aspergillus sections Usti and Cavernicolus.</title>
        <authorList>
            <consortium name="Lawrence Berkeley National Laboratory"/>
            <person name="Nybo J.L."/>
            <person name="Vesth T.C."/>
            <person name="Theobald S."/>
            <person name="Frisvad J.C."/>
            <person name="Larsen T.O."/>
            <person name="Kjaerboelling I."/>
            <person name="Rothschild-Mancinelli K."/>
            <person name="Lyhne E.K."/>
            <person name="Kogle M.E."/>
            <person name="Barry K."/>
            <person name="Clum A."/>
            <person name="Na H."/>
            <person name="Ledsgaard L."/>
            <person name="Lin J."/>
            <person name="Lipzen A."/>
            <person name="Kuo A."/>
            <person name="Riley R."/>
            <person name="Mondo S."/>
            <person name="Labutti K."/>
            <person name="Haridas S."/>
            <person name="Pangalinan J."/>
            <person name="Salamov A.A."/>
            <person name="Simmons B.A."/>
            <person name="Magnuson J.K."/>
            <person name="Chen J."/>
            <person name="Drula E."/>
            <person name="Henrissat B."/>
            <person name="Wiebenga A."/>
            <person name="Lubbers R.J."/>
            <person name="Gomes A.C."/>
            <person name="Makela M.R."/>
            <person name="Stajich J."/>
            <person name="Grigoriev I.V."/>
            <person name="Mortensen U.H."/>
            <person name="De Vries R.P."/>
            <person name="Baker S.E."/>
            <person name="Andersen M.R."/>
        </authorList>
    </citation>
    <scope>NUCLEOTIDE SEQUENCE [LARGE SCALE GENOMIC DNA]</scope>
    <source>
        <strain evidence="13 14">CBS 209.92</strain>
    </source>
</reference>
<dbReference type="EC" id="3.2.1.14" evidence="2"/>
<keyword evidence="7" id="KW-0119">Carbohydrate metabolism</keyword>
<keyword evidence="6" id="KW-0843">Virulence</keyword>
<comment type="similarity">
    <text evidence="11">Belongs to the glycosyl hydrolase 18 family.</text>
</comment>
<dbReference type="GO" id="GO:0016787">
    <property type="term" value="F:hydrolase activity"/>
    <property type="evidence" value="ECO:0007669"/>
    <property type="project" value="UniProtKB-KW"/>
</dbReference>
<evidence type="ECO:0000256" key="1">
    <source>
        <dbReference type="ARBA" id="ARBA00000822"/>
    </source>
</evidence>
<dbReference type="InterPro" id="IPR011583">
    <property type="entry name" value="Chitinase_II/V-like_cat"/>
</dbReference>
<dbReference type="Pfam" id="PF00704">
    <property type="entry name" value="Glyco_hydro_18"/>
    <property type="match status" value="1"/>
</dbReference>
<evidence type="ECO:0000313" key="13">
    <source>
        <dbReference type="EMBL" id="KAL2785034.1"/>
    </source>
</evidence>
<organism evidence="13 14">
    <name type="scientific">Aspergillus keveii</name>
    <dbReference type="NCBI Taxonomy" id="714993"/>
    <lineage>
        <taxon>Eukaryota</taxon>
        <taxon>Fungi</taxon>
        <taxon>Dikarya</taxon>
        <taxon>Ascomycota</taxon>
        <taxon>Pezizomycotina</taxon>
        <taxon>Eurotiomycetes</taxon>
        <taxon>Eurotiomycetidae</taxon>
        <taxon>Eurotiales</taxon>
        <taxon>Aspergillaceae</taxon>
        <taxon>Aspergillus</taxon>
        <taxon>Aspergillus subgen. Nidulantes</taxon>
    </lineage>
</organism>
<keyword evidence="3" id="KW-0147">Chitin-binding</keyword>
<evidence type="ECO:0000256" key="8">
    <source>
        <dbReference type="ARBA" id="ARBA00023295"/>
    </source>
</evidence>
<dbReference type="SMART" id="SM00636">
    <property type="entry name" value="Glyco_18"/>
    <property type="match status" value="1"/>
</dbReference>
<dbReference type="InterPro" id="IPR053214">
    <property type="entry name" value="LysM12-like"/>
</dbReference>
<evidence type="ECO:0000313" key="14">
    <source>
        <dbReference type="Proteomes" id="UP001610563"/>
    </source>
</evidence>
<evidence type="ECO:0000256" key="7">
    <source>
        <dbReference type="ARBA" id="ARBA00023277"/>
    </source>
</evidence>
<accession>A0ABR4FP39</accession>
<dbReference type="PANTHER" id="PTHR47700:SF2">
    <property type="entry name" value="CHITINASE"/>
    <property type="match status" value="1"/>
</dbReference>
<comment type="catalytic activity">
    <reaction evidence="1">
        <text>Random endo-hydrolysis of N-acetyl-beta-D-glucosaminide (1-&gt;4)-beta-linkages in chitin and chitodextrins.</text>
        <dbReference type="EC" id="3.2.1.14"/>
    </reaction>
</comment>
<dbReference type="EMBL" id="JBFTWV010000158">
    <property type="protein sequence ID" value="KAL2785034.1"/>
    <property type="molecule type" value="Genomic_DNA"/>
</dbReference>
<evidence type="ECO:0000256" key="11">
    <source>
        <dbReference type="RuleBase" id="RU004453"/>
    </source>
</evidence>
<dbReference type="Gene3D" id="3.20.20.80">
    <property type="entry name" value="Glycosidases"/>
    <property type="match status" value="1"/>
</dbReference>
<comment type="caution">
    <text evidence="13">The sequence shown here is derived from an EMBL/GenBank/DDBJ whole genome shotgun (WGS) entry which is preliminary data.</text>
</comment>